<reference evidence="4" key="1">
    <citation type="submission" date="2020-12" db="EMBL/GenBank/DDBJ databases">
        <authorList>
            <person name="Iha C."/>
        </authorList>
    </citation>
    <scope>NUCLEOTIDE SEQUENCE</scope>
</reference>
<evidence type="ECO:0000313" key="4">
    <source>
        <dbReference type="EMBL" id="CAD7701973.1"/>
    </source>
</evidence>
<name>A0A8S1J4F3_9CHLO</name>
<dbReference type="AlphaFoldDB" id="A0A8S1J4F3"/>
<feature type="compositionally biased region" description="Low complexity" evidence="3">
    <location>
        <begin position="407"/>
        <end position="425"/>
    </location>
</feature>
<feature type="compositionally biased region" description="Pro residues" evidence="3">
    <location>
        <begin position="780"/>
        <end position="816"/>
    </location>
</feature>
<feature type="compositionally biased region" description="Polar residues" evidence="3">
    <location>
        <begin position="475"/>
        <end position="492"/>
    </location>
</feature>
<evidence type="ECO:0000313" key="5">
    <source>
        <dbReference type="Proteomes" id="UP000708148"/>
    </source>
</evidence>
<dbReference type="PANTHER" id="PTHR31342">
    <property type="entry name" value="PROTEIN CHUP1, CHLOROPLASTIC"/>
    <property type="match status" value="1"/>
</dbReference>
<feature type="region of interest" description="Disordered" evidence="3">
    <location>
        <begin position="331"/>
        <end position="357"/>
    </location>
</feature>
<proteinExistence type="predicted"/>
<sequence>MADDGRFRERGLAGGKGHKNPVKGLFKGGKKLITGRKSHNESKGRAQTPVERHMKDTLLGMGSSSDKFARHGGPGMGYYGAHVPFEVQEQLRKEEQAKQQSMRDQQRVSSSSPSPSQKPRFIRLKNGNMIKMPNSFSGGHHSDDDSMVEAMEASRATLSSDNLLREALSLRLDLEQELESNLATKEKLVRSRRRMDQEMQSLGQSEMFEKSVLEYSTRHRQLERQLKEAEVSIKPLQTAISDLRQVEKFIRDQHLGNEEAAIVFQDIMKKMFEDLNLTETPPNGIKSANSLPKNVMAELKERLESGSFGRQPSLSSSSSSDTQAWVAFGDEQQSSASAPRGPAIQRPRIGSGPNVQGAWDKLNQLKTISCKGTITSRRPQGAQGLEFPNLAASGAFKDPQLPGYHPSTTASSSSGRSSRAEGTGSIMAVDDMRQWENDPMVVQSRGTGMRTPTPGPGLFSSASVSSLSSMDNAGPSASSSFDGSRRGSQGLPQSVKPAGSWMQFGDDDDVKGNGLFTGSSQGATPSTASQPRAMQKPGTAMPSPATAQGVAGPVKPGSDGLSNVATFEVDFPPVPTASGRQGAGASAAAAAGFEAEWDAFSELAGSPVRGRSTGSRGQSMGGMSDYSQTGGDAEPVAPTGTVSGVVDSAVKGPDSGSSASKEPAVGDAVEQAQLADATVAQGEQILPKSNQLRIEGTEMQVEEGADEEQEESTSSMASALKLVKLKKNAAGAESLSGGDEMQPAFDIGNMDIDTIVSAMGGGDAKQEVKPASADASQPEKAPPPPPPPKKKPPPPPPPPPGKGGKGAPPPPPPPPGKKGGKAPVPPPPPGGRRAKGDSDVKRQPQVIEMFQEVRRALLSNAQRAGGPLKKLGGGGTVDPAQMFAEIASKGTYQAQVQADIVKYADVIEELISEVRKFKARDMEHLAEFVTGVDKVLDELSDETAVLRKFDWPASRFDTFRETVALDKELTEKKNKFKQWQRGKGKRADNLKEIQKYMEKVQDRMDILNRTKEADEARFKSHDVPWNKKLMTEVKHASLHAMDLYMQIALDEANETMESSLADKKKRDKALAVLTATIKFAFKVHQCVGGFTESCSAKFGEVSSMTRQLTAEKKAEEEA</sequence>
<feature type="compositionally biased region" description="Basic residues" evidence="3">
    <location>
        <begin position="28"/>
        <end position="37"/>
    </location>
</feature>
<evidence type="ECO:0000256" key="2">
    <source>
        <dbReference type="SAM" id="Coils"/>
    </source>
</evidence>
<dbReference type="InterPro" id="IPR040265">
    <property type="entry name" value="CHUP1/IPGA1-like"/>
</dbReference>
<feature type="region of interest" description="Disordered" evidence="3">
    <location>
        <begin position="762"/>
        <end position="840"/>
    </location>
</feature>
<feature type="region of interest" description="Disordered" evidence="3">
    <location>
        <begin position="393"/>
        <end position="561"/>
    </location>
</feature>
<feature type="region of interest" description="Disordered" evidence="3">
    <location>
        <begin position="89"/>
        <end position="120"/>
    </location>
</feature>
<dbReference type="PANTHER" id="PTHR31342:SF16">
    <property type="entry name" value="TALIN_MIDDLE DOMAIN-CONTAINING PROTEIN"/>
    <property type="match status" value="1"/>
</dbReference>
<feature type="coiled-coil region" evidence="2">
    <location>
        <begin position="990"/>
        <end position="1017"/>
    </location>
</feature>
<feature type="compositionally biased region" description="Low complexity" evidence="3">
    <location>
        <begin position="445"/>
        <end position="469"/>
    </location>
</feature>
<feature type="region of interest" description="Disordered" evidence="3">
    <location>
        <begin position="1"/>
        <end position="52"/>
    </location>
</feature>
<protein>
    <submittedName>
        <fullName evidence="4">Uncharacterized protein</fullName>
    </submittedName>
</protein>
<dbReference type="OrthoDB" id="568378at2759"/>
<comment type="caution">
    <text evidence="4">The sequence shown here is derived from an EMBL/GenBank/DDBJ whole genome shotgun (WGS) entry which is preliminary data.</text>
</comment>
<feature type="region of interest" description="Disordered" evidence="3">
    <location>
        <begin position="604"/>
        <end position="667"/>
    </location>
</feature>
<accession>A0A8S1J4F3</accession>
<dbReference type="Proteomes" id="UP000708148">
    <property type="component" value="Unassembled WGS sequence"/>
</dbReference>
<feature type="compositionally biased region" description="Basic and acidic residues" evidence="3">
    <location>
        <begin position="1"/>
        <end position="11"/>
    </location>
</feature>
<feature type="compositionally biased region" description="Basic and acidic residues" evidence="3">
    <location>
        <begin position="38"/>
        <end position="52"/>
    </location>
</feature>
<gene>
    <name evidence="4" type="ORF">OSTQU699_LOCUS7330</name>
</gene>
<organism evidence="4 5">
    <name type="scientific">Ostreobium quekettii</name>
    <dbReference type="NCBI Taxonomy" id="121088"/>
    <lineage>
        <taxon>Eukaryota</taxon>
        <taxon>Viridiplantae</taxon>
        <taxon>Chlorophyta</taxon>
        <taxon>core chlorophytes</taxon>
        <taxon>Ulvophyceae</taxon>
        <taxon>TCBD clade</taxon>
        <taxon>Bryopsidales</taxon>
        <taxon>Ostreobineae</taxon>
        <taxon>Ostreobiaceae</taxon>
        <taxon>Ostreobium</taxon>
    </lineage>
</organism>
<evidence type="ECO:0000256" key="1">
    <source>
        <dbReference type="ARBA" id="ARBA00023054"/>
    </source>
</evidence>
<evidence type="ECO:0000256" key="3">
    <source>
        <dbReference type="SAM" id="MobiDB-lite"/>
    </source>
</evidence>
<feature type="coiled-coil region" evidence="2">
    <location>
        <begin position="212"/>
        <end position="239"/>
    </location>
</feature>
<keyword evidence="5" id="KW-1185">Reference proteome</keyword>
<keyword evidence="1 2" id="KW-0175">Coiled coil</keyword>
<feature type="compositionally biased region" description="Polar residues" evidence="3">
    <location>
        <begin position="516"/>
        <end position="532"/>
    </location>
</feature>
<dbReference type="EMBL" id="CAJHUC010001671">
    <property type="protein sequence ID" value="CAD7701973.1"/>
    <property type="molecule type" value="Genomic_DNA"/>
</dbReference>